<keyword evidence="3 7" id="KW-0812">Transmembrane</keyword>
<dbReference type="GO" id="GO:0005886">
    <property type="term" value="C:plasma membrane"/>
    <property type="evidence" value="ECO:0007669"/>
    <property type="project" value="UniProtKB-ARBA"/>
</dbReference>
<dbReference type="Proteomes" id="UP001165160">
    <property type="component" value="Unassembled WGS sequence"/>
</dbReference>
<keyword evidence="5 7" id="KW-0472">Membrane</keyword>
<name>A0A9W7BEJ9_9STRA</name>
<feature type="transmembrane region" description="Helical" evidence="7">
    <location>
        <begin position="101"/>
        <end position="122"/>
    </location>
</feature>
<evidence type="ECO:0000256" key="3">
    <source>
        <dbReference type="ARBA" id="ARBA00022692"/>
    </source>
</evidence>
<feature type="transmembrane region" description="Helical" evidence="7">
    <location>
        <begin position="72"/>
        <end position="95"/>
    </location>
</feature>
<comment type="similarity">
    <text evidence="2">Belongs to the XK family.</text>
</comment>
<dbReference type="AlphaFoldDB" id="A0A9W7BEJ9"/>
<proteinExistence type="inferred from homology"/>
<dbReference type="InterPro" id="IPR018629">
    <property type="entry name" value="XK-rel"/>
</dbReference>
<dbReference type="EMBL" id="BRXX01000047">
    <property type="protein sequence ID" value="GMH85313.1"/>
    <property type="molecule type" value="Genomic_DNA"/>
</dbReference>
<keyword evidence="9" id="KW-1185">Reference proteome</keyword>
<evidence type="ECO:0000256" key="7">
    <source>
        <dbReference type="SAM" id="Phobius"/>
    </source>
</evidence>
<keyword evidence="4 7" id="KW-1133">Transmembrane helix</keyword>
<protein>
    <submittedName>
        <fullName evidence="8">Uncharacterized protein</fullName>
    </submittedName>
</protein>
<evidence type="ECO:0000256" key="6">
    <source>
        <dbReference type="SAM" id="MobiDB-lite"/>
    </source>
</evidence>
<feature type="transmembrane region" description="Helical" evidence="7">
    <location>
        <begin position="239"/>
        <end position="259"/>
    </location>
</feature>
<evidence type="ECO:0000256" key="4">
    <source>
        <dbReference type="ARBA" id="ARBA00022989"/>
    </source>
</evidence>
<organism evidence="8 9">
    <name type="scientific">Triparma verrucosa</name>
    <dbReference type="NCBI Taxonomy" id="1606542"/>
    <lineage>
        <taxon>Eukaryota</taxon>
        <taxon>Sar</taxon>
        <taxon>Stramenopiles</taxon>
        <taxon>Ochrophyta</taxon>
        <taxon>Bolidophyceae</taxon>
        <taxon>Parmales</taxon>
        <taxon>Triparmaceae</taxon>
        <taxon>Triparma</taxon>
    </lineage>
</organism>
<sequence length="433" mass="48299">MNTAQVKPDPTGLPDRTESPTVTETETERSSPAPNAAQVKPEESSPNGRRRSSFSLIAIGDLFTHKAYANSCLYIGALLAIADMVSDVAVTRMFFETGQTSFAYITIACITTCLSMQALVVFQNYKNVGKRRLLRELFYVVTCTKPGIDAYRVANGVEQPAKAGIAPANELIMCRCMELFSESIPGAILQSYAILVGKDQGLSLILSLTSSVLSGSFISAAMGYEKDTDKNTRRHSPQFYGYIPEGFRSTLTITLLMWVMSACQMTGKSFACALCAVESRTTLGIFLVAEFAAYCVYKKIRGDYLYWTPLSGATHQAVSILARIVLFLASINKDYVKTFYSTQTGPQMIQDLFYNGKDDRQKIECLTINTAYWKPIEGDVKAWIRSKLQEWQESQPEWWGDRFKLLVPKSWLNQEERSAVRESMSEEGSALYK</sequence>
<comment type="caution">
    <text evidence="8">The sequence shown here is derived from an EMBL/GenBank/DDBJ whole genome shotgun (WGS) entry which is preliminary data.</text>
</comment>
<evidence type="ECO:0000313" key="9">
    <source>
        <dbReference type="Proteomes" id="UP001165160"/>
    </source>
</evidence>
<accession>A0A9W7BEJ9</accession>
<reference evidence="9" key="1">
    <citation type="journal article" date="2023" name="Commun. Biol.">
        <title>Genome analysis of Parmales, the sister group of diatoms, reveals the evolutionary specialization of diatoms from phago-mixotrophs to photoautotrophs.</title>
        <authorList>
            <person name="Ban H."/>
            <person name="Sato S."/>
            <person name="Yoshikawa S."/>
            <person name="Yamada K."/>
            <person name="Nakamura Y."/>
            <person name="Ichinomiya M."/>
            <person name="Sato N."/>
            <person name="Blanc-Mathieu R."/>
            <person name="Endo H."/>
            <person name="Kuwata A."/>
            <person name="Ogata H."/>
        </authorList>
    </citation>
    <scope>NUCLEOTIDE SEQUENCE [LARGE SCALE GENOMIC DNA]</scope>
    <source>
        <strain evidence="9">NIES 3699</strain>
    </source>
</reference>
<gene>
    <name evidence="8" type="ORF">TrVE_jg7805</name>
</gene>
<evidence type="ECO:0000256" key="1">
    <source>
        <dbReference type="ARBA" id="ARBA00004141"/>
    </source>
</evidence>
<feature type="transmembrane region" description="Helical" evidence="7">
    <location>
        <begin position="202"/>
        <end position="224"/>
    </location>
</feature>
<dbReference type="Pfam" id="PF09815">
    <property type="entry name" value="XK-related"/>
    <property type="match status" value="1"/>
</dbReference>
<evidence type="ECO:0000256" key="5">
    <source>
        <dbReference type="ARBA" id="ARBA00023136"/>
    </source>
</evidence>
<evidence type="ECO:0000256" key="2">
    <source>
        <dbReference type="ARBA" id="ARBA00008789"/>
    </source>
</evidence>
<feature type="region of interest" description="Disordered" evidence="6">
    <location>
        <begin position="1"/>
        <end position="50"/>
    </location>
</feature>
<evidence type="ECO:0000313" key="8">
    <source>
        <dbReference type="EMBL" id="GMH85313.1"/>
    </source>
</evidence>
<comment type="subcellular location">
    <subcellularLocation>
        <location evidence="1">Membrane</location>
        <topology evidence="1">Multi-pass membrane protein</topology>
    </subcellularLocation>
</comment>